<evidence type="ECO:0000256" key="1">
    <source>
        <dbReference type="ARBA" id="ARBA00022598"/>
    </source>
</evidence>
<evidence type="ECO:0000256" key="5">
    <source>
        <dbReference type="ARBA" id="ARBA00023146"/>
    </source>
</evidence>
<dbReference type="InterPro" id="IPR014729">
    <property type="entry name" value="Rossmann-like_a/b/a_fold"/>
</dbReference>
<dbReference type="GO" id="GO:0006428">
    <property type="term" value="P:isoleucyl-tRNA aminoacylation"/>
    <property type="evidence" value="ECO:0007669"/>
    <property type="project" value="TreeGrafter"/>
</dbReference>
<dbReference type="AlphaFoldDB" id="A0A9D3NUM7"/>
<accession>A0A9D3NUM7</accession>
<dbReference type="EMBL" id="JAHKSW010000009">
    <property type="protein sequence ID" value="KAG7328707.1"/>
    <property type="molecule type" value="Genomic_DNA"/>
</dbReference>
<evidence type="ECO:0000256" key="2">
    <source>
        <dbReference type="ARBA" id="ARBA00022741"/>
    </source>
</evidence>
<dbReference type="Gene3D" id="3.40.50.620">
    <property type="entry name" value="HUPs"/>
    <property type="match status" value="1"/>
</dbReference>
<keyword evidence="5" id="KW-0030">Aminoacyl-tRNA synthetase</keyword>
<organism evidence="7 8">
    <name type="scientific">Hemibagrus wyckioides</name>
    <dbReference type="NCBI Taxonomy" id="337641"/>
    <lineage>
        <taxon>Eukaryota</taxon>
        <taxon>Metazoa</taxon>
        <taxon>Chordata</taxon>
        <taxon>Craniata</taxon>
        <taxon>Vertebrata</taxon>
        <taxon>Euteleostomi</taxon>
        <taxon>Actinopterygii</taxon>
        <taxon>Neopterygii</taxon>
        <taxon>Teleostei</taxon>
        <taxon>Ostariophysi</taxon>
        <taxon>Siluriformes</taxon>
        <taxon>Bagridae</taxon>
        <taxon>Hemibagrus</taxon>
    </lineage>
</organism>
<keyword evidence="2" id="KW-0547">Nucleotide-binding</keyword>
<dbReference type="Pfam" id="PF00133">
    <property type="entry name" value="tRNA-synt_1"/>
    <property type="match status" value="1"/>
</dbReference>
<dbReference type="InterPro" id="IPR050081">
    <property type="entry name" value="Ile-tRNA_ligase"/>
</dbReference>
<dbReference type="GO" id="GO:0032543">
    <property type="term" value="P:mitochondrial translation"/>
    <property type="evidence" value="ECO:0007669"/>
    <property type="project" value="TreeGrafter"/>
</dbReference>
<keyword evidence="4" id="KW-0648">Protein biosynthesis</keyword>
<name>A0A9D3NUM7_9TELE</name>
<protein>
    <recommendedName>
        <fullName evidence="6">Aminoacyl-tRNA synthetase class Ia domain-containing protein</fullName>
    </recommendedName>
</protein>
<dbReference type="Proteomes" id="UP000824219">
    <property type="component" value="Linkage Group LG09"/>
</dbReference>
<evidence type="ECO:0000256" key="4">
    <source>
        <dbReference type="ARBA" id="ARBA00022917"/>
    </source>
</evidence>
<proteinExistence type="predicted"/>
<dbReference type="SUPFAM" id="SSF52374">
    <property type="entry name" value="Nucleotidylyl transferase"/>
    <property type="match status" value="1"/>
</dbReference>
<sequence>MLLCRVSALARRGLGARRVAAFRPALSFSSAGDAAAAPGAGAQPPGEYQDTVLLPRTHFSMKMSGQKLLDLELRIQRECGFDQLYTWQRERKAKKEFCLHDGPPYANGDAHVGHALNKILKDIHSRFEVLRGRKVHYVPGWDCHGLLN</sequence>
<evidence type="ECO:0000313" key="8">
    <source>
        <dbReference type="Proteomes" id="UP000824219"/>
    </source>
</evidence>
<keyword evidence="1" id="KW-0436">Ligase</keyword>
<dbReference type="InterPro" id="IPR002300">
    <property type="entry name" value="aa-tRNA-synth_Ia"/>
</dbReference>
<feature type="domain" description="Aminoacyl-tRNA synthetase class Ia" evidence="6">
    <location>
        <begin position="87"/>
        <end position="146"/>
    </location>
</feature>
<dbReference type="GO" id="GO:0005524">
    <property type="term" value="F:ATP binding"/>
    <property type="evidence" value="ECO:0007669"/>
    <property type="project" value="UniProtKB-KW"/>
</dbReference>
<dbReference type="OrthoDB" id="10264412at2759"/>
<comment type="caution">
    <text evidence="7">The sequence shown here is derived from an EMBL/GenBank/DDBJ whole genome shotgun (WGS) entry which is preliminary data.</text>
</comment>
<dbReference type="GO" id="GO:0005739">
    <property type="term" value="C:mitochondrion"/>
    <property type="evidence" value="ECO:0007669"/>
    <property type="project" value="TreeGrafter"/>
</dbReference>
<evidence type="ECO:0000256" key="3">
    <source>
        <dbReference type="ARBA" id="ARBA00022840"/>
    </source>
</evidence>
<dbReference type="PANTHER" id="PTHR42765">
    <property type="entry name" value="SOLEUCYL-TRNA SYNTHETASE"/>
    <property type="match status" value="1"/>
</dbReference>
<keyword evidence="3" id="KW-0067">ATP-binding</keyword>
<reference evidence="7 8" key="1">
    <citation type="submission" date="2021-06" db="EMBL/GenBank/DDBJ databases">
        <title>Chromosome-level genome assembly of the red-tail catfish (Hemibagrus wyckioides).</title>
        <authorList>
            <person name="Shao F."/>
        </authorList>
    </citation>
    <scope>NUCLEOTIDE SEQUENCE [LARGE SCALE GENOMIC DNA]</scope>
    <source>
        <strain evidence="7">EC202008001</strain>
        <tissue evidence="7">Blood</tissue>
    </source>
</reference>
<evidence type="ECO:0000313" key="7">
    <source>
        <dbReference type="EMBL" id="KAG7328707.1"/>
    </source>
</evidence>
<evidence type="ECO:0000259" key="6">
    <source>
        <dbReference type="Pfam" id="PF00133"/>
    </source>
</evidence>
<dbReference type="PANTHER" id="PTHR42765:SF1">
    <property type="entry name" value="ISOLEUCINE--TRNA LIGASE, MITOCHONDRIAL"/>
    <property type="match status" value="1"/>
</dbReference>
<dbReference type="GO" id="GO:0004822">
    <property type="term" value="F:isoleucine-tRNA ligase activity"/>
    <property type="evidence" value="ECO:0007669"/>
    <property type="project" value="TreeGrafter"/>
</dbReference>
<keyword evidence="8" id="KW-1185">Reference proteome</keyword>
<gene>
    <name evidence="7" type="ORF">KOW79_008651</name>
</gene>